<dbReference type="STRING" id="1156395.DBT_0185"/>
<keyword evidence="2 6" id="KW-0547">Nucleotide-binding</keyword>
<proteinExistence type="inferred from homology"/>
<dbReference type="GO" id="GO:0005524">
    <property type="term" value="F:ATP binding"/>
    <property type="evidence" value="ECO:0007669"/>
    <property type="project" value="UniProtKB-KW"/>
</dbReference>
<dbReference type="PANTHER" id="PTHR42749:SF1">
    <property type="entry name" value="CELL SHAPE-DETERMINING PROTEIN MREB"/>
    <property type="match status" value="1"/>
</dbReference>
<comment type="subcellular location">
    <subcellularLocation>
        <location evidence="6">Cytoplasm</location>
    </subcellularLocation>
    <text evidence="6">Membrane-associated.</text>
</comment>
<feature type="binding site" evidence="6">
    <location>
        <begin position="209"/>
        <end position="212"/>
    </location>
    <ligand>
        <name>ATP</name>
        <dbReference type="ChEBI" id="CHEBI:30616"/>
    </ligand>
</feature>
<comment type="subunit">
    <text evidence="6">Forms polymers.</text>
</comment>
<dbReference type="InterPro" id="IPR056546">
    <property type="entry name" value="MreB_MamK-like"/>
</dbReference>
<evidence type="ECO:0000313" key="8">
    <source>
        <dbReference type="Proteomes" id="UP000093080"/>
    </source>
</evidence>
<keyword evidence="3 6" id="KW-0067">ATP-binding</keyword>
<dbReference type="GO" id="GO:0000902">
    <property type="term" value="P:cell morphogenesis"/>
    <property type="evidence" value="ECO:0007669"/>
    <property type="project" value="InterPro"/>
</dbReference>
<evidence type="ECO:0000313" key="7">
    <source>
        <dbReference type="EMBL" id="OCC16368.1"/>
    </source>
</evidence>
<organism evidence="7 8">
    <name type="scientific">Dissulfuribacter thermophilus</name>
    <dbReference type="NCBI Taxonomy" id="1156395"/>
    <lineage>
        <taxon>Bacteria</taxon>
        <taxon>Pseudomonadati</taxon>
        <taxon>Thermodesulfobacteriota</taxon>
        <taxon>Dissulfuribacteria</taxon>
        <taxon>Dissulfuribacterales</taxon>
        <taxon>Dissulfuribacteraceae</taxon>
        <taxon>Dissulfuribacter</taxon>
    </lineage>
</organism>
<dbReference type="Pfam" id="PF06723">
    <property type="entry name" value="MreB_Mbl"/>
    <property type="match status" value="1"/>
</dbReference>
<feature type="binding site" evidence="6">
    <location>
        <begin position="18"/>
        <end position="20"/>
    </location>
    <ligand>
        <name>ATP</name>
        <dbReference type="ChEBI" id="CHEBI:30616"/>
    </ligand>
</feature>
<evidence type="ECO:0000256" key="5">
    <source>
        <dbReference type="ARBA" id="ARBA00023458"/>
    </source>
</evidence>
<evidence type="ECO:0000256" key="1">
    <source>
        <dbReference type="ARBA" id="ARBA00022490"/>
    </source>
</evidence>
<protein>
    <recommendedName>
        <fullName evidence="6">Cell shape-determining protein MreB</fullName>
    </recommendedName>
</protein>
<accession>A0A1B9F8U4</accession>
<dbReference type="AlphaFoldDB" id="A0A1B9F8U4"/>
<dbReference type="EMBL" id="MAGO01000001">
    <property type="protein sequence ID" value="OCC16368.1"/>
    <property type="molecule type" value="Genomic_DNA"/>
</dbReference>
<sequence>MGLLRSIVRKDLAMDLGTANTLVYVAGDGIVLNEPTCIEIDHEGTPVCFGENAYERLGKTPDGQRVIRPLKHGVINDFEAATALVRNFIKKAKGKKGILPPRVLISVPSKMTQLEKRSVLEAARAADIKDPYLIEETMAAAIGAGLEVFETHPRMVVDIGGGTTEVAVIERGGFVESDSIRIAGDEMDEAIKRFMKQTLGIHIGSRSAERIKCELGTAVSDVSWDESISTVTGKDLNTGLPKIISISAADLRPALLPILDEIAYFIRDFIGILPERVRDIIKTDGFLLTGGGTLLKGIDRYLAQETGMPVCHAPQPLLTVAKGAGLAIENLKIYRGVFSN</sequence>
<gene>
    <name evidence="6" type="primary">mreB</name>
    <name evidence="7" type="ORF">DBT_0185</name>
</gene>
<dbReference type="PANTHER" id="PTHR42749">
    <property type="entry name" value="CELL SHAPE-DETERMINING PROTEIN MREB"/>
    <property type="match status" value="1"/>
</dbReference>
<evidence type="ECO:0000256" key="2">
    <source>
        <dbReference type="ARBA" id="ARBA00022741"/>
    </source>
</evidence>
<name>A0A1B9F8U4_9BACT</name>
<comment type="function">
    <text evidence="6">Forms membrane-associated dynamic filaments that are essential for cell shape determination. Acts by regulating cell wall synthesis and cell elongation, and thus cell shape. A feedback loop between cell geometry and MreB localization may maintain elongated cell shape by targeting cell wall growth to regions of negative cell wall curvature.</text>
</comment>
<feature type="binding site" evidence="6">
    <location>
        <begin position="161"/>
        <end position="163"/>
    </location>
    <ligand>
        <name>ATP</name>
        <dbReference type="ChEBI" id="CHEBI:30616"/>
    </ligand>
</feature>
<keyword evidence="8" id="KW-1185">Reference proteome</keyword>
<evidence type="ECO:0000256" key="4">
    <source>
        <dbReference type="ARBA" id="ARBA00022960"/>
    </source>
</evidence>
<keyword evidence="4 6" id="KW-0133">Cell shape</keyword>
<dbReference type="Gene3D" id="3.30.420.40">
    <property type="match status" value="3"/>
</dbReference>
<dbReference type="SUPFAM" id="SSF53067">
    <property type="entry name" value="Actin-like ATPase domain"/>
    <property type="match status" value="2"/>
</dbReference>
<dbReference type="HAMAP" id="MF_02207">
    <property type="entry name" value="MreB"/>
    <property type="match status" value="1"/>
</dbReference>
<dbReference type="GO" id="GO:0008360">
    <property type="term" value="P:regulation of cell shape"/>
    <property type="evidence" value="ECO:0007669"/>
    <property type="project" value="UniProtKB-UniRule"/>
</dbReference>
<dbReference type="NCBIfam" id="NF010539">
    <property type="entry name" value="PRK13927.1"/>
    <property type="match status" value="1"/>
</dbReference>
<dbReference type="GO" id="GO:0005737">
    <property type="term" value="C:cytoplasm"/>
    <property type="evidence" value="ECO:0007669"/>
    <property type="project" value="UniProtKB-SubCell"/>
</dbReference>
<comment type="caution">
    <text evidence="6">Lacks conserved residue(s) required for the propagation of feature annotation.</text>
</comment>
<keyword evidence="1 6" id="KW-0963">Cytoplasm</keyword>
<evidence type="ECO:0000256" key="3">
    <source>
        <dbReference type="ARBA" id="ARBA00022840"/>
    </source>
</evidence>
<comment type="caution">
    <text evidence="7">The sequence shown here is derived from an EMBL/GenBank/DDBJ whole genome shotgun (WGS) entry which is preliminary data.</text>
</comment>
<dbReference type="Proteomes" id="UP000093080">
    <property type="component" value="Unassembled WGS sequence"/>
</dbReference>
<dbReference type="RefSeq" id="WP_067615506.1">
    <property type="nucleotide sequence ID" value="NZ_MAGO01000001.1"/>
</dbReference>
<comment type="similarity">
    <text evidence="5 6">Belongs to the FtsA/MreB family.</text>
</comment>
<reference evidence="7 8" key="1">
    <citation type="submission" date="2016-06" db="EMBL/GenBank/DDBJ databases">
        <title>Respiratory ammonification of nitrate coupled to the oxidation of elemental sulfur in deep-sea autotrophic thermophilic bacteria.</title>
        <authorList>
            <person name="Slobodkina G.B."/>
            <person name="Mardanov A.V."/>
            <person name="Ravin N.V."/>
            <person name="Frolova A.A."/>
            <person name="Viryasiv M.B."/>
            <person name="Chernyh N.A."/>
            <person name="Bonch-Osmolovskaya E.A."/>
            <person name="Slobodkin A.I."/>
        </authorList>
    </citation>
    <scope>NUCLEOTIDE SEQUENCE [LARGE SCALE GENOMIC DNA]</scope>
    <source>
        <strain evidence="7 8">S69</strain>
    </source>
</reference>
<dbReference type="PATRIC" id="fig|1156395.6.peg.184"/>
<dbReference type="PRINTS" id="PR01652">
    <property type="entry name" value="SHAPEPROTEIN"/>
</dbReference>
<dbReference type="OrthoDB" id="9768127at2"/>
<dbReference type="InterPro" id="IPR043129">
    <property type="entry name" value="ATPase_NBD"/>
</dbReference>
<evidence type="ECO:0000256" key="6">
    <source>
        <dbReference type="HAMAP-Rule" id="MF_02207"/>
    </source>
</evidence>
<dbReference type="CDD" id="cd10225">
    <property type="entry name" value="ASKHA_NBD_MreB-like"/>
    <property type="match status" value="1"/>
</dbReference>
<dbReference type="InterPro" id="IPR004753">
    <property type="entry name" value="MreB"/>
</dbReference>